<gene>
    <name evidence="3" type="primary">ABSGL_11877.1 scaffold 12357</name>
</gene>
<proteinExistence type="predicted"/>
<dbReference type="SUPFAM" id="SSF51197">
    <property type="entry name" value="Clavaminate synthase-like"/>
    <property type="match status" value="1"/>
</dbReference>
<dbReference type="InterPro" id="IPR003347">
    <property type="entry name" value="JmjC_dom"/>
</dbReference>
<evidence type="ECO:0000259" key="2">
    <source>
        <dbReference type="PROSITE" id="PS51184"/>
    </source>
</evidence>
<dbReference type="InParanoid" id="A0A163K7Z2"/>
<sequence length="881" mass="99486">MITPRTQLEPPFLAAPTIDITEYINDEEKLATFIHDLCVKQGTPVVFTNLQSLPGWNKDLFQLERTAQLYGDQGISIERPEAPMAKKILPLGDYVAMIQNPRPHTEEPAIMDDLSKASSSSTPPLDSMSPSKLPSPASPSQPPSIPGSQVGDSPAPDDTPRADSKETAQDMTLDMAHSPTPLCTSSLCEHSDKSESSMIADDSDFMMDYLDDVQVSISERIQTGARRRKCRDEGQQKQQQQQEAQQAQSKLKRPKLNHKQQHQQNHGWIDKSLYYAKDMDCLDEYKECLSQILPPSLLPLGESDLIRTLPSSLQAINLLCYLGGDNTGTALHRDISGAVGHNIMTYGDESAYAQWLVIKKDESQKLRKLCQEAIDIDDIDDSTAKKRRYSKKDSYFLECEQACVSPEQLANHDIATYVIFQRPGDLVVIPSLCYHQVSNMGVSFKMAWNRITPHSLVEGIKLQLPLYRIIGRPELYRCKATIYFTIKNILNNLPTKATFSSPAQRQMFLEKCRLILHLFATDVIRPEIVESIPIENVDNKGIIHVDDPPDKYEQHGFDVVCDFCNGDVFCRYYHCERCDMDLCLDCYGMGRSCPHVIGMSMYESLPSGVATNVKKDMAGYIDLYEEMVDRLNSNFGPGSVVPEITPFYHRGDKFSLATTCRRIEMYRKKHKYLSNKFYCSHCESVFDMKGLNSDPKSIFELRPCSISLNSSPNSTVFVCDTCSKRCLICNPSIRSVPINTDLVYFRDMSGGCKLWGGYEDIGLFKTSSWPDYKAKINTGDTDSRDRLSNRSWHYPEDFMSLAAAELIKHITPEGWKHWGSGESSIPDLIQRLAQDWTNRYKKELHGSTIPNDTVYEINPQKKKLGQSFIDTTGLSLKIPSI</sequence>
<dbReference type="Proteomes" id="UP000078561">
    <property type="component" value="Unassembled WGS sequence"/>
</dbReference>
<evidence type="ECO:0000313" key="3">
    <source>
        <dbReference type="EMBL" id="SAM06001.1"/>
    </source>
</evidence>
<feature type="region of interest" description="Disordered" evidence="1">
    <location>
        <begin position="114"/>
        <end position="167"/>
    </location>
</feature>
<dbReference type="Pfam" id="PF02373">
    <property type="entry name" value="JmjC"/>
    <property type="match status" value="1"/>
</dbReference>
<accession>A0A163K7Z2</accession>
<dbReference type="OMA" id="RESICKP"/>
<dbReference type="EMBL" id="LT554489">
    <property type="protein sequence ID" value="SAM06001.1"/>
    <property type="molecule type" value="Genomic_DNA"/>
</dbReference>
<feature type="compositionally biased region" description="Pro residues" evidence="1">
    <location>
        <begin position="136"/>
        <end position="145"/>
    </location>
</feature>
<name>A0A163K7Z2_ABSGL</name>
<dbReference type="AlphaFoldDB" id="A0A163K7Z2"/>
<feature type="region of interest" description="Disordered" evidence="1">
    <location>
        <begin position="221"/>
        <end position="264"/>
    </location>
</feature>
<feature type="domain" description="JmjC" evidence="2">
    <location>
        <begin position="287"/>
        <end position="467"/>
    </location>
</feature>
<feature type="region of interest" description="Disordered" evidence="1">
    <location>
        <begin position="176"/>
        <end position="195"/>
    </location>
</feature>
<keyword evidence="4" id="KW-1185">Reference proteome</keyword>
<feature type="compositionally biased region" description="Low complexity" evidence="1">
    <location>
        <begin position="236"/>
        <end position="248"/>
    </location>
</feature>
<dbReference type="OrthoDB" id="298344at2759"/>
<protein>
    <recommendedName>
        <fullName evidence="2">JmjC domain-containing protein</fullName>
    </recommendedName>
</protein>
<dbReference type="Gene3D" id="2.60.120.650">
    <property type="entry name" value="Cupin"/>
    <property type="match status" value="1"/>
</dbReference>
<evidence type="ECO:0000256" key="1">
    <source>
        <dbReference type="SAM" id="MobiDB-lite"/>
    </source>
</evidence>
<feature type="compositionally biased region" description="Low complexity" evidence="1">
    <location>
        <begin position="116"/>
        <end position="135"/>
    </location>
</feature>
<dbReference type="SMART" id="SM00558">
    <property type="entry name" value="JmjC"/>
    <property type="match status" value="1"/>
</dbReference>
<feature type="compositionally biased region" description="Basic and acidic residues" evidence="1">
    <location>
        <begin position="158"/>
        <end position="167"/>
    </location>
</feature>
<organism evidence="3">
    <name type="scientific">Absidia glauca</name>
    <name type="common">Pin mould</name>
    <dbReference type="NCBI Taxonomy" id="4829"/>
    <lineage>
        <taxon>Eukaryota</taxon>
        <taxon>Fungi</taxon>
        <taxon>Fungi incertae sedis</taxon>
        <taxon>Mucoromycota</taxon>
        <taxon>Mucoromycotina</taxon>
        <taxon>Mucoromycetes</taxon>
        <taxon>Mucorales</taxon>
        <taxon>Cunninghamellaceae</taxon>
        <taxon>Absidia</taxon>
    </lineage>
</organism>
<evidence type="ECO:0000313" key="4">
    <source>
        <dbReference type="Proteomes" id="UP000078561"/>
    </source>
</evidence>
<feature type="compositionally biased region" description="Basic residues" evidence="1">
    <location>
        <begin position="250"/>
        <end position="261"/>
    </location>
</feature>
<dbReference type="PROSITE" id="PS51184">
    <property type="entry name" value="JMJC"/>
    <property type="match status" value="1"/>
</dbReference>
<reference evidence="3" key="1">
    <citation type="submission" date="2016-04" db="EMBL/GenBank/DDBJ databases">
        <authorList>
            <person name="Evans L.H."/>
            <person name="Alamgir A."/>
            <person name="Owens N."/>
            <person name="Weber N.D."/>
            <person name="Virtaneva K."/>
            <person name="Barbian K."/>
            <person name="Babar A."/>
            <person name="Rosenke K."/>
        </authorList>
    </citation>
    <scope>NUCLEOTIDE SEQUENCE [LARGE SCALE GENOMIC DNA]</scope>
    <source>
        <strain evidence="3">CBS 101.48</strain>
    </source>
</reference>
<dbReference type="STRING" id="4829.A0A163K7Z2"/>